<accession>A0A8T2T6Y4</accession>
<feature type="domain" description="TIR" evidence="4">
    <location>
        <begin position="185"/>
        <end position="351"/>
    </location>
</feature>
<dbReference type="SUPFAM" id="SSF52540">
    <property type="entry name" value="P-loop containing nucleoside triphosphate hydrolases"/>
    <property type="match status" value="2"/>
</dbReference>
<dbReference type="InterPro" id="IPR027417">
    <property type="entry name" value="P-loop_NTPase"/>
</dbReference>
<dbReference type="InterPro" id="IPR006553">
    <property type="entry name" value="Leu-rich_rpt_Cys-con_subtyp"/>
</dbReference>
<name>A0A8T2T6Y4_CERRI</name>
<gene>
    <name evidence="5" type="ORF">KP509_15G012100</name>
</gene>
<dbReference type="Gene3D" id="3.40.50.300">
    <property type="entry name" value="P-loop containing nucleotide triphosphate hydrolases"/>
    <property type="match status" value="1"/>
</dbReference>
<dbReference type="InterPro" id="IPR032675">
    <property type="entry name" value="LRR_dom_sf"/>
</dbReference>
<dbReference type="Gene3D" id="3.80.10.10">
    <property type="entry name" value="Ribonuclease Inhibitor"/>
    <property type="match status" value="18"/>
</dbReference>
<dbReference type="OrthoDB" id="1896560at2759"/>
<dbReference type="InterPro" id="IPR002182">
    <property type="entry name" value="NB-ARC"/>
</dbReference>
<evidence type="ECO:0000259" key="4">
    <source>
        <dbReference type="PROSITE" id="PS50104"/>
    </source>
</evidence>
<dbReference type="SMART" id="SM00367">
    <property type="entry name" value="LRR_CC"/>
    <property type="match status" value="14"/>
</dbReference>
<dbReference type="EMBL" id="CM035420">
    <property type="protein sequence ID" value="KAH7404133.1"/>
    <property type="molecule type" value="Genomic_DNA"/>
</dbReference>
<keyword evidence="1" id="KW-0150">Chloroplast</keyword>
<dbReference type="InterPro" id="IPR035897">
    <property type="entry name" value="Toll_tir_struct_dom_sf"/>
</dbReference>
<dbReference type="InterPro" id="IPR042197">
    <property type="entry name" value="Apaf_helical"/>
</dbReference>
<dbReference type="GO" id="GO:0007165">
    <property type="term" value="P:signal transduction"/>
    <property type="evidence" value="ECO:0007669"/>
    <property type="project" value="InterPro"/>
</dbReference>
<evidence type="ECO:0000256" key="1">
    <source>
        <dbReference type="ARBA" id="ARBA00022528"/>
    </source>
</evidence>
<comment type="caution">
    <text evidence="5">The sequence shown here is derived from an EMBL/GenBank/DDBJ whole genome shotgun (WGS) entry which is preliminary data.</text>
</comment>
<dbReference type="SUPFAM" id="SSF52058">
    <property type="entry name" value="L domain-like"/>
    <property type="match status" value="4"/>
</dbReference>
<protein>
    <recommendedName>
        <fullName evidence="4">TIR domain-containing protein</fullName>
    </recommendedName>
</protein>
<dbReference type="PROSITE" id="PS50104">
    <property type="entry name" value="TIR"/>
    <property type="match status" value="2"/>
</dbReference>
<organism evidence="5 6">
    <name type="scientific">Ceratopteris richardii</name>
    <name type="common">Triangle waterfern</name>
    <dbReference type="NCBI Taxonomy" id="49495"/>
    <lineage>
        <taxon>Eukaryota</taxon>
        <taxon>Viridiplantae</taxon>
        <taxon>Streptophyta</taxon>
        <taxon>Embryophyta</taxon>
        <taxon>Tracheophyta</taxon>
        <taxon>Polypodiopsida</taxon>
        <taxon>Polypodiidae</taxon>
        <taxon>Polypodiales</taxon>
        <taxon>Pteridineae</taxon>
        <taxon>Pteridaceae</taxon>
        <taxon>Parkerioideae</taxon>
        <taxon>Ceratopteris</taxon>
    </lineage>
</organism>
<dbReference type="SMART" id="SM00369">
    <property type="entry name" value="LRR_TYP"/>
    <property type="match status" value="7"/>
</dbReference>
<dbReference type="PANTHER" id="PTHR36766">
    <property type="entry name" value="PLANT BROAD-SPECTRUM MILDEW RESISTANCE PROTEIN RPW8"/>
    <property type="match status" value="1"/>
</dbReference>
<proteinExistence type="predicted"/>
<feature type="domain" description="TIR" evidence="4">
    <location>
        <begin position="3"/>
        <end position="165"/>
    </location>
</feature>
<keyword evidence="6" id="KW-1185">Reference proteome</keyword>
<dbReference type="Gene3D" id="3.40.50.10140">
    <property type="entry name" value="Toll/interleukin-1 receptor homology (TIR) domain"/>
    <property type="match status" value="2"/>
</dbReference>
<keyword evidence="3" id="KW-0677">Repeat</keyword>
<dbReference type="InterPro" id="IPR000157">
    <property type="entry name" value="TIR_dom"/>
</dbReference>
<evidence type="ECO:0000256" key="3">
    <source>
        <dbReference type="ARBA" id="ARBA00022737"/>
    </source>
</evidence>
<dbReference type="GO" id="GO:0043531">
    <property type="term" value="F:ADP binding"/>
    <property type="evidence" value="ECO:0007669"/>
    <property type="project" value="InterPro"/>
</dbReference>
<dbReference type="PRINTS" id="PR00364">
    <property type="entry name" value="DISEASERSIST"/>
</dbReference>
<dbReference type="SUPFAM" id="SSF52047">
    <property type="entry name" value="RNI-like"/>
    <property type="match status" value="4"/>
</dbReference>
<dbReference type="Proteomes" id="UP000825935">
    <property type="component" value="Chromosome 15"/>
</dbReference>
<dbReference type="InterPro" id="IPR003591">
    <property type="entry name" value="Leu-rich_rpt_typical-subtyp"/>
</dbReference>
<evidence type="ECO:0000313" key="5">
    <source>
        <dbReference type="EMBL" id="KAH7404133.1"/>
    </source>
</evidence>
<sequence length="3280" mass="363048">MSTDYNVFICHRGPETKRNVVSVLKGMLNSEGITCFVDFGMDKGTDANSAIEKAIESSLVDIVIVSADFRSSHWCLKEVHKIMKKQNTTSTPRKVIPVYYDVEPSMDMNMATLKWSTDDETKRWIEALKALQKLEGFEYKTETAFEWEELSNIVSEVKAFLISHDIIPSNRDDAESTWKMDMNPYYGSVFLCHNKMDTQRNAVSVFRGILGSRGITCKVVDYEKERDEMKLDVEKAIRNSTVQVIFLSENFVKCKDCLEEVDKIMVYSTKRPFEVKILPVFYNVPPSDVRHQKKGSAYDFINVKRGTDEERKRWSEALYRLSHLMGFEYNTEKMFQWQTLDEIARNVEAFLNKQAISYNSKQKRENLYQEELDEVSKMIISEDFNSKDVFFVGVYERNEPTFAELIVQEFRSQFDTFCFISDVEGSDPDRLVRTLYSDLSRRANQEPLSLSEVIKYRSHYEQLLRNKRCLVVFNKLGNHIDNLKPSLDLVKANLRHRSLVIFASRFRHVLKKEVKLDKFISLSSSFEDNRGFLTICYGREGDIHEAFFDQLQETFSMLGLDVHLMSKETLSKDSTRPKNSLVILCIISQGLSISEFEGMLANAVTHRPKVLYVSYGLPSKESTSKPCFELNVNFEESELDKAEYKALVHEVMWNLNKGAKEIMEVTTFPVGLKGRVDETWKEMSRFLSGSNERVQCFGFLGMGGVGKTTAAMSVYNKIENQFEAAYLCLNTRARGATGFEPLQREILQSLLSQNAAKNAAHGSSMDPTNDEVHGNVLFSSGLKGINPVARLEPIINEVRGNALLSSRPRGINALVVLDDVDSVAQLEALYAPLCASLVSNSVVIITSRDRHILEHAQPRHIFNIEELDEESSRRLFNWHAFLKPEAPAHLKEVSESVISACRGLPLALKVMGARLYRESEKECWDESFRFLRQNEGEIFGVLKKSLEGLESAQRDSFLDTACFFVGSTDVICRAYIEGVYGVGRAHLKVLHSRCLLTFEKEVGNCDTKQRSIGMHDHLRDMGRQVVRQKEKNRAWDEETAKDFLKSESTRSALCGLLIDSAMALPYEATKCGSLPELKFLRVVGDSQDGESLQGEKLARNVLRNVRCEELSLLDWRNAPFQEVPPGLAASTNLRVLDLRDSRIAQLPAFTNLRYVDMAGTNISQVPHEIFSDNLEYMDLSRTKIKELPSAALCPNLRRLYLFDTQISQVPHGLYSTLLEILEISGTNISEVQEVSLPNLLELDMRGCKGLKRLPSAFGDSMSSLQHLDLNECDQLEALDSGIGKLAHLRKLLLAKCHRLTRLPKELTELSSLEHLDLHECSSLESLSVLPTTLRKLYLNGCSSLQTVNAPLPKLQIFGAQGCPNLTTLPTELGACMRELWLMRCDGLLEWLATNQAALFPKLSSLEHLDLQGCSSLEALSVLPTTLQNLVLNGCSSLQTVSASLPKLQIFGAQGCPNLRTLPTDLGACIRVLSLMGCDGLSEWLATNQAALFPKLSSLEHLDLRECSSLEALSVLPTTLQELYLNGCSSLHTVSASLPKLQIFGAEGCPNLRTLPTELGTCMRELWLMRCDGLSEWLATNQAALFPKLSSLENLNLVECSSLEALSVLPTTLQKLRLNGCSSLQTVNASLPKLQIFNAQGCPNLRTLPTELGACMRELLLMGCDGLSEWLATNQAALFPKLPSLELLDFQECSSLEALSVLPTTLQKLWLNGCSSLRTVNASLPKLQIFNAQGCPNLRTLPTELGACMRELLLMGCDGLSEWLATNQAALFPKLSSLEILDLRECTSLEALSVLPTTLQKLLLRSCTSLQTVNASLPNLQEFYAQRCPNLRTLPTELGACMRELALTGCDGLSEWLATNQTALFPKLSSLEHLDLHECSSLESLSVLPTTLRKLYLNGCSSLQTVNAPLPKLQIFGAQGCPNLTTLPTELGACMRELWLMRCDGLLEWLATNQAALFPKLSSLEHLDLQGCSSLEALSVLPTTLQNLVLNGCSSLQTVSASLPKLQIFGAQGCPNLRTLPTDLGACIRVLSLMGCDGLSEWLATNQAALFPKLSSLEHLDLRECSSLEALSVLPTTLQELYLNGCSSLHTVSASLPKLQIFGAEGCPNLRTLPTELGTCMRELWLMRCDGLSEWLATNQAALFPKLSSLENLNLVECSSLEALSVLPTTLQKLRLNGCSSLQTVNASLPKLQIFNAQGCPNLRTLPTELGACMRELLLMGCDGLSEWLATNQAALFPKLSSLEHLDLVECSSLEALSVLPTTLQKLRLNGCSSLQTVNASLPKLQIFNAQGCPNLRTLPTELGACMRELLLMGCDGLSEWLATNQAALFPKLSSLELLDLQKCTSLETLSVLPTTLQKLVLSCCTSLQTVNASLPKLEEFYAPGCPNLRTLPTELGACMRKLWLEGCDGLSEWLATNQAALFPKLSSLELLDLQKCTSLETLSVLPTTLQKLGLNSCSRLQTVNASLPKLEKFYAPGCPNLRTLPTELGACMRELSLVGCDGLSEWLATNQAALFPKLSSLELLDLQKCTSLETLSVLPTTLQKLGLNSCSRLQTVNASLPKLEKFYAPGCPNLRTLPTELGACMRELSLVGCDGLSEWLATNQAALFPKLSSLELLNLQQCTSLQALSVLPTTLQTLRLNGCSSLQTVNGSLPKLQEFSAQGCPNLRTLPTELGACMRELWLMGCDGLSEWLATNQAALFPKLSSLELLDLQKCTSLETLSVLPTTLQKLGLNSCSRLQTVNASLPKLEEFYAPGCPNLRTLPTELGACMRELSLEGCDGLSEWLATNQAALFPKLSSLELLNLQQCTSLQALSVLPTTLQTLRLNGCSSLQTVNGSLPKLQEFSAQGCPNLRTLPTELGACMRELWLMGCDGLSEWLATNQAALFPKLSSLELLNLQQCTSLQALSVLPTTLQTLRLNGCSSLQTVNGSLPKLQEFSAQGCPNLRTLPTELGACMRELWLMGCDGLSEWLATNQAALFPKLSSLEILDLRECTSLEALSVLPTTLQKLALNSCSRLQTVNASLPKLQEFHAAGCRYLRALPTELGACMRELHLKGCDGLSQWLVTNQAALFPQLSSLELLDLQGCSSLESLSVLPTTLRELNLYGCSRLQTVNASLPKLEKLYVLGCPNLRTLPTELGACMRELALGGCDGLSEWLATNQAALFPNLYSLEKLDLSSCMSLKTLSFLPTSLEVLFLFGCRELEVLDLGSGNLTNLKHLDISCCPRLRSLPQELETLPALSITRDEPAMERHDSAHTIDRRRGLRSRIKSWVRRKCYVM</sequence>
<evidence type="ECO:0000313" key="6">
    <source>
        <dbReference type="Proteomes" id="UP000825935"/>
    </source>
</evidence>
<dbReference type="SUPFAM" id="SSF52200">
    <property type="entry name" value="Toll/Interleukin receptor TIR domain"/>
    <property type="match status" value="2"/>
</dbReference>
<dbReference type="InterPro" id="IPR001611">
    <property type="entry name" value="Leu-rich_rpt"/>
</dbReference>
<reference evidence="5" key="1">
    <citation type="submission" date="2021-08" db="EMBL/GenBank/DDBJ databases">
        <title>WGS assembly of Ceratopteris richardii.</title>
        <authorList>
            <person name="Marchant D.B."/>
            <person name="Chen G."/>
            <person name="Jenkins J."/>
            <person name="Shu S."/>
            <person name="Leebens-Mack J."/>
            <person name="Grimwood J."/>
            <person name="Schmutz J."/>
            <person name="Soltis P."/>
            <person name="Soltis D."/>
            <person name="Chen Z.-H."/>
        </authorList>
    </citation>
    <scope>NUCLEOTIDE SEQUENCE</scope>
    <source>
        <strain evidence="5">Whitten #5841</strain>
        <tissue evidence="5">Leaf</tissue>
    </source>
</reference>
<dbReference type="OMA" id="CSNCDNL"/>
<dbReference type="Pfam" id="PF00931">
    <property type="entry name" value="NB-ARC"/>
    <property type="match status" value="1"/>
</dbReference>
<dbReference type="PROSITE" id="PS51450">
    <property type="entry name" value="LRR"/>
    <property type="match status" value="1"/>
</dbReference>
<keyword evidence="2" id="KW-0433">Leucine-rich repeat</keyword>
<evidence type="ECO:0000256" key="2">
    <source>
        <dbReference type="ARBA" id="ARBA00022614"/>
    </source>
</evidence>
<dbReference type="Pfam" id="PF01582">
    <property type="entry name" value="TIR"/>
    <property type="match status" value="2"/>
</dbReference>
<dbReference type="Gene3D" id="1.10.8.430">
    <property type="entry name" value="Helical domain of apoptotic protease-activating factors"/>
    <property type="match status" value="1"/>
</dbReference>
<dbReference type="SMART" id="SM00255">
    <property type="entry name" value="TIR"/>
    <property type="match status" value="2"/>
</dbReference>
<keyword evidence="1" id="KW-0934">Plastid</keyword>
<dbReference type="PANTHER" id="PTHR36766:SF30">
    <property type="entry name" value="TIR-NBS TYPE DISEASE RESISTANCE PROTEIN-RELATED"/>
    <property type="match status" value="1"/>
</dbReference>